<protein>
    <submittedName>
        <fullName evidence="1">Jg7455 protein</fullName>
    </submittedName>
</protein>
<evidence type="ECO:0000313" key="1">
    <source>
        <dbReference type="EMBL" id="CAH2234316.1"/>
    </source>
</evidence>
<proteinExistence type="predicted"/>
<evidence type="ECO:0000313" key="2">
    <source>
        <dbReference type="Proteomes" id="UP000838756"/>
    </source>
</evidence>
<dbReference type="Proteomes" id="UP000838756">
    <property type="component" value="Unassembled WGS sequence"/>
</dbReference>
<dbReference type="AlphaFoldDB" id="A0A8S4RE18"/>
<sequence>MVKRSQVPIVNRTLSWRNRSALLRAGQAFTSADRNPCALLEKYVSSLRGGQAYTCAECEPCAVLDKIGVLQRRRPKERPLP</sequence>
<comment type="caution">
    <text evidence="1">The sequence shown here is derived from an EMBL/GenBank/DDBJ whole genome shotgun (WGS) entry which is preliminary data.</text>
</comment>
<accession>A0A8S4RE18</accession>
<keyword evidence="2" id="KW-1185">Reference proteome</keyword>
<organism evidence="1 2">
    <name type="scientific">Pararge aegeria aegeria</name>
    <dbReference type="NCBI Taxonomy" id="348720"/>
    <lineage>
        <taxon>Eukaryota</taxon>
        <taxon>Metazoa</taxon>
        <taxon>Ecdysozoa</taxon>
        <taxon>Arthropoda</taxon>
        <taxon>Hexapoda</taxon>
        <taxon>Insecta</taxon>
        <taxon>Pterygota</taxon>
        <taxon>Neoptera</taxon>
        <taxon>Endopterygota</taxon>
        <taxon>Lepidoptera</taxon>
        <taxon>Glossata</taxon>
        <taxon>Ditrysia</taxon>
        <taxon>Papilionoidea</taxon>
        <taxon>Nymphalidae</taxon>
        <taxon>Satyrinae</taxon>
        <taxon>Satyrini</taxon>
        <taxon>Parargina</taxon>
        <taxon>Pararge</taxon>
    </lineage>
</organism>
<gene>
    <name evidence="1" type="primary">jg7455</name>
    <name evidence="1" type="ORF">PAEG_LOCUS12158</name>
</gene>
<reference evidence="1" key="1">
    <citation type="submission" date="2022-03" db="EMBL/GenBank/DDBJ databases">
        <authorList>
            <person name="Lindestad O."/>
        </authorList>
    </citation>
    <scope>NUCLEOTIDE SEQUENCE</scope>
</reference>
<dbReference type="EMBL" id="CAKXAJ010025047">
    <property type="protein sequence ID" value="CAH2234316.1"/>
    <property type="molecule type" value="Genomic_DNA"/>
</dbReference>
<name>A0A8S4RE18_9NEOP</name>